<protein>
    <submittedName>
        <fullName evidence="14">UPF0053 protein YhdP</fullName>
    </submittedName>
</protein>
<dbReference type="InterPro" id="IPR036318">
    <property type="entry name" value="FAD-bd_PCMH-like_sf"/>
</dbReference>
<evidence type="ECO:0000256" key="10">
    <source>
        <dbReference type="PROSITE-ProRule" id="PRU01193"/>
    </source>
</evidence>
<dbReference type="InterPro" id="IPR002550">
    <property type="entry name" value="CNNM"/>
</dbReference>
<dbReference type="InterPro" id="IPR005170">
    <property type="entry name" value="Transptr-assoc_dom"/>
</dbReference>
<feature type="transmembrane region" description="Helical" evidence="11">
    <location>
        <begin position="134"/>
        <end position="154"/>
    </location>
</feature>
<dbReference type="SMART" id="SM01091">
    <property type="entry name" value="CorC_HlyC"/>
    <property type="match status" value="1"/>
</dbReference>
<dbReference type="PROSITE" id="PS51371">
    <property type="entry name" value="CBS"/>
    <property type="match status" value="2"/>
</dbReference>
<evidence type="ECO:0000256" key="11">
    <source>
        <dbReference type="SAM" id="Phobius"/>
    </source>
</evidence>
<dbReference type="InterPro" id="IPR000644">
    <property type="entry name" value="CBS_dom"/>
</dbReference>
<keyword evidence="5" id="KW-0677">Repeat</keyword>
<evidence type="ECO:0000256" key="7">
    <source>
        <dbReference type="ARBA" id="ARBA00023122"/>
    </source>
</evidence>
<evidence type="ECO:0000256" key="9">
    <source>
        <dbReference type="PROSITE-ProRule" id="PRU00703"/>
    </source>
</evidence>
<feature type="domain" description="CNNM transmembrane" evidence="13">
    <location>
        <begin position="1"/>
        <end position="202"/>
    </location>
</feature>
<feature type="transmembrane region" description="Helical" evidence="11">
    <location>
        <begin position="98"/>
        <end position="122"/>
    </location>
</feature>
<keyword evidence="3" id="KW-1003">Cell membrane</keyword>
<keyword evidence="15" id="KW-1185">Reference proteome</keyword>
<dbReference type="Pfam" id="PF03471">
    <property type="entry name" value="CorC_HlyC"/>
    <property type="match status" value="1"/>
</dbReference>
<dbReference type="Pfam" id="PF00571">
    <property type="entry name" value="CBS"/>
    <property type="match status" value="2"/>
</dbReference>
<reference evidence="14" key="1">
    <citation type="submission" date="2022-08" db="EMBL/GenBank/DDBJ databases">
        <title>Draft genome sequence of Lysinibacillus sp. strain KH24.</title>
        <authorList>
            <person name="Kanbe H."/>
            <person name="Itoh H."/>
        </authorList>
    </citation>
    <scope>NUCLEOTIDE SEQUENCE</scope>
    <source>
        <strain evidence="14">KH24</strain>
    </source>
</reference>
<sequence>MEITIKLAAFALLIIMTAFFVATEFAIVKVRTTRIDQLLAEGNKKAEKAKHVVTNLDEYLSACQLGITITALGLGWLGEPTFDMILHPVFEYFNLNSSITSVLSFIFAFSIVTFMHVVAGELAPKTFAIQKAEFVTLHFAGPLMLFYNIMYPFIKLLNGSARAISGLFGLKMMSESEVAHTEEELRMILSDSLKGGEINNSEYEYVNSIFEFSDRLAKEIMVPRTEIVGIEKELTIKEVFDVMGVEQYTRYPIFDGDKDHIIGLVNMKHLLTAYIKDSANGDKPVIEYMQPIIRVMETTQINDLLLKIQRERIHMAILMDEYGGTSGLVTIEDIIEEIVGDIQDEFDDDEIPEIQEIAEDHFIFDAKMLIENVNDMLGIDIEDDDIDTIGGWFMTKHFEAVEGDSIEEQGYEFIAKELDGHHILYLEVVKLPVLDLSNKQEELNS</sequence>
<keyword evidence="8 10" id="KW-0472">Membrane</keyword>
<comment type="similarity">
    <text evidence="2">Belongs to the UPF0053 family.</text>
</comment>
<dbReference type="Gene3D" id="3.10.580.10">
    <property type="entry name" value="CBS-domain"/>
    <property type="match status" value="1"/>
</dbReference>
<name>A0ABQ5NNI9_9BACI</name>
<gene>
    <name evidence="14" type="primary">yhdP</name>
    <name evidence="14" type="ORF">LYSBPC_30310</name>
</gene>
<feature type="transmembrane region" description="Helical" evidence="11">
    <location>
        <begin position="6"/>
        <end position="28"/>
    </location>
</feature>
<evidence type="ECO:0000313" key="15">
    <source>
        <dbReference type="Proteomes" id="UP001065593"/>
    </source>
</evidence>
<dbReference type="SUPFAM" id="SSF54631">
    <property type="entry name" value="CBS-domain pair"/>
    <property type="match status" value="1"/>
</dbReference>
<feature type="domain" description="CBS" evidence="12">
    <location>
        <begin position="221"/>
        <end position="283"/>
    </location>
</feature>
<evidence type="ECO:0000256" key="6">
    <source>
        <dbReference type="ARBA" id="ARBA00022989"/>
    </source>
</evidence>
<dbReference type="Gene3D" id="3.30.465.10">
    <property type="match status" value="1"/>
</dbReference>
<dbReference type="InterPro" id="IPR044751">
    <property type="entry name" value="Ion_transp-like_CBS"/>
</dbReference>
<dbReference type="SUPFAM" id="SSF56176">
    <property type="entry name" value="FAD-binding/transporter-associated domain-like"/>
    <property type="match status" value="1"/>
</dbReference>
<comment type="caution">
    <text evidence="14">The sequence shown here is derived from an EMBL/GenBank/DDBJ whole genome shotgun (WGS) entry which is preliminary data.</text>
</comment>
<organism evidence="14 15">
    <name type="scientific">Lysinibacillus piscis</name>
    <dbReference type="NCBI Taxonomy" id="2518931"/>
    <lineage>
        <taxon>Bacteria</taxon>
        <taxon>Bacillati</taxon>
        <taxon>Bacillota</taxon>
        <taxon>Bacilli</taxon>
        <taxon>Bacillales</taxon>
        <taxon>Bacillaceae</taxon>
        <taxon>Lysinibacillus</taxon>
    </lineage>
</organism>
<keyword evidence="6 10" id="KW-1133">Transmembrane helix</keyword>
<dbReference type="PROSITE" id="PS51846">
    <property type="entry name" value="CNNM"/>
    <property type="match status" value="1"/>
</dbReference>
<feature type="domain" description="CBS" evidence="12">
    <location>
        <begin position="288"/>
        <end position="345"/>
    </location>
</feature>
<dbReference type="EMBL" id="BRZA01000004">
    <property type="protein sequence ID" value="GLC89904.1"/>
    <property type="molecule type" value="Genomic_DNA"/>
</dbReference>
<evidence type="ECO:0000259" key="12">
    <source>
        <dbReference type="PROSITE" id="PS51371"/>
    </source>
</evidence>
<accession>A0ABQ5NNI9</accession>
<keyword evidence="7 9" id="KW-0129">CBS domain</keyword>
<feature type="transmembrane region" description="Helical" evidence="11">
    <location>
        <begin position="59"/>
        <end position="78"/>
    </location>
</feature>
<proteinExistence type="inferred from homology"/>
<evidence type="ECO:0000256" key="8">
    <source>
        <dbReference type="ARBA" id="ARBA00023136"/>
    </source>
</evidence>
<evidence type="ECO:0000256" key="4">
    <source>
        <dbReference type="ARBA" id="ARBA00022692"/>
    </source>
</evidence>
<evidence type="ECO:0000256" key="5">
    <source>
        <dbReference type="ARBA" id="ARBA00022737"/>
    </source>
</evidence>
<dbReference type="PANTHER" id="PTHR43099:SF2">
    <property type="entry name" value="UPF0053 PROTEIN YRKA"/>
    <property type="match status" value="1"/>
</dbReference>
<dbReference type="Proteomes" id="UP001065593">
    <property type="component" value="Unassembled WGS sequence"/>
</dbReference>
<evidence type="ECO:0000256" key="1">
    <source>
        <dbReference type="ARBA" id="ARBA00004651"/>
    </source>
</evidence>
<dbReference type="InterPro" id="IPR051676">
    <property type="entry name" value="UPF0053_domain"/>
</dbReference>
<dbReference type="InterPro" id="IPR046342">
    <property type="entry name" value="CBS_dom_sf"/>
</dbReference>
<comment type="subcellular location">
    <subcellularLocation>
        <location evidence="1">Cell membrane</location>
        <topology evidence="1">Multi-pass membrane protein</topology>
    </subcellularLocation>
</comment>
<evidence type="ECO:0000259" key="13">
    <source>
        <dbReference type="PROSITE" id="PS51846"/>
    </source>
</evidence>
<dbReference type="InterPro" id="IPR016169">
    <property type="entry name" value="FAD-bd_PCMH_sub2"/>
</dbReference>
<keyword evidence="4 10" id="KW-0812">Transmembrane</keyword>
<dbReference type="Pfam" id="PF01595">
    <property type="entry name" value="CNNM"/>
    <property type="match status" value="1"/>
</dbReference>
<evidence type="ECO:0000256" key="3">
    <source>
        <dbReference type="ARBA" id="ARBA00022475"/>
    </source>
</evidence>
<evidence type="ECO:0000256" key="2">
    <source>
        <dbReference type="ARBA" id="ARBA00006337"/>
    </source>
</evidence>
<evidence type="ECO:0000313" key="14">
    <source>
        <dbReference type="EMBL" id="GLC89904.1"/>
    </source>
</evidence>
<dbReference type="PANTHER" id="PTHR43099">
    <property type="entry name" value="UPF0053 PROTEIN YRKA"/>
    <property type="match status" value="1"/>
</dbReference>
<dbReference type="CDD" id="cd04590">
    <property type="entry name" value="CBS_pair_CorC_HlyC_assoc"/>
    <property type="match status" value="1"/>
</dbReference>